<sequence length="526" mass="60986">MLRYFLSPVVLARNRLFPVKKLSLLKEKTVRLPSEFIQGKEEMNKHSLLLRNKTKKQKVVILGAGLSGLACADEILRKGKNKLEVVILEKNSFIGGLAATFKKDGFLFDLAPHRWFTKNEELNKWIDELMGKEMIWVKKYTPMYQFGKFYKYPFEIGDIIKKIDPLKMIAMLGTYGWTRISSRIFPKKILTMKDAYINRFGYALYKWFCEEFNNKLWGEDGCEIMSADFVAQRTRDLSMITIIKNTLGLGGKIVSLTPRFRFPKLGIGRISENLYQRIKKNGGLVKTKVSIEKIVKLESGYQIKTSQGIFGADFLVSSIPVDELIKMAEPKTPRQILQATSRLHYINQKIVVLLANKLRLTNFTWVYVHPPKIKFFRFLETNNWSPAMSPKGKTSLAFEYPYPKGDDLEKMGDKELIDLTIADFIKYFSPQTKKVDIIKGYVFRVSKAYPKYDLQYREPLGEIKKFLKEDYPNLQLIGRNGMFRYNNMDHAVFTGQLAARNILAGKMIYNIENVNEEAEYLEEKEV</sequence>
<dbReference type="InterPro" id="IPR002937">
    <property type="entry name" value="Amino_oxidase"/>
</dbReference>
<comment type="caution">
    <text evidence="2">The sequence shown here is derived from an EMBL/GenBank/DDBJ whole genome shotgun (WGS) entry which is preliminary data.</text>
</comment>
<dbReference type="PANTHER" id="PTHR21197">
    <property type="entry name" value="UDP-GALACTOPYRANOSE MUTASE"/>
    <property type="match status" value="1"/>
</dbReference>
<dbReference type="Gene3D" id="3.50.50.60">
    <property type="entry name" value="FAD/NAD(P)-binding domain"/>
    <property type="match status" value="1"/>
</dbReference>
<gene>
    <name evidence="2" type="ORF">CO054_02385</name>
</gene>
<dbReference type="PANTHER" id="PTHR21197:SF0">
    <property type="entry name" value="UDP-GALACTOPYRANOSE MUTASE"/>
    <property type="match status" value="1"/>
</dbReference>
<dbReference type="GO" id="GO:0016491">
    <property type="term" value="F:oxidoreductase activity"/>
    <property type="evidence" value="ECO:0007669"/>
    <property type="project" value="InterPro"/>
</dbReference>
<dbReference type="Pfam" id="PF13450">
    <property type="entry name" value="NAD_binding_8"/>
    <property type="match status" value="1"/>
</dbReference>
<dbReference type="GO" id="GO:0008767">
    <property type="term" value="F:UDP-galactopyranose mutase activity"/>
    <property type="evidence" value="ECO:0007669"/>
    <property type="project" value="TreeGrafter"/>
</dbReference>
<dbReference type="InterPro" id="IPR036188">
    <property type="entry name" value="FAD/NAD-bd_sf"/>
</dbReference>
<evidence type="ECO:0000313" key="2">
    <source>
        <dbReference type="EMBL" id="PJC28019.1"/>
    </source>
</evidence>
<evidence type="ECO:0000259" key="1">
    <source>
        <dbReference type="Pfam" id="PF01593"/>
    </source>
</evidence>
<reference evidence="3" key="1">
    <citation type="submission" date="2017-09" db="EMBL/GenBank/DDBJ databases">
        <title>Depth-based differentiation of microbial function through sediment-hosted aquifers and enrichment of novel symbionts in the deep terrestrial subsurface.</title>
        <authorList>
            <person name="Probst A.J."/>
            <person name="Ladd B."/>
            <person name="Jarett J.K."/>
            <person name="Geller-Mcgrath D.E."/>
            <person name="Sieber C.M.K."/>
            <person name="Emerson J.B."/>
            <person name="Anantharaman K."/>
            <person name="Thomas B.C."/>
            <person name="Malmstrom R."/>
            <person name="Stieglmeier M."/>
            <person name="Klingl A."/>
            <person name="Woyke T."/>
            <person name="Ryan C.M."/>
            <person name="Banfield J.F."/>
        </authorList>
    </citation>
    <scope>NUCLEOTIDE SEQUENCE [LARGE SCALE GENOMIC DNA]</scope>
</reference>
<feature type="domain" description="Amine oxidase" evidence="1">
    <location>
        <begin position="261"/>
        <end position="503"/>
    </location>
</feature>
<accession>A0A2M8ESE1</accession>
<dbReference type="SUPFAM" id="SSF51971">
    <property type="entry name" value="Nucleotide-binding domain"/>
    <property type="match status" value="1"/>
</dbReference>
<dbReference type="Pfam" id="PF01593">
    <property type="entry name" value="Amino_oxidase"/>
    <property type="match status" value="1"/>
</dbReference>
<protein>
    <recommendedName>
        <fullName evidence="1">Amine oxidase domain-containing protein</fullName>
    </recommendedName>
</protein>
<dbReference type="EMBL" id="PFSF01000050">
    <property type="protein sequence ID" value="PJC28019.1"/>
    <property type="molecule type" value="Genomic_DNA"/>
</dbReference>
<proteinExistence type="predicted"/>
<dbReference type="PRINTS" id="PR00419">
    <property type="entry name" value="ADXRDTASE"/>
</dbReference>
<dbReference type="GO" id="GO:0050660">
    <property type="term" value="F:flavin adenine dinucleotide binding"/>
    <property type="evidence" value="ECO:0007669"/>
    <property type="project" value="TreeGrafter"/>
</dbReference>
<dbReference type="AlphaFoldDB" id="A0A2M8ESE1"/>
<name>A0A2M8ESE1_9BACT</name>
<dbReference type="Proteomes" id="UP000229816">
    <property type="component" value="Unassembled WGS sequence"/>
</dbReference>
<dbReference type="GO" id="GO:0005829">
    <property type="term" value="C:cytosol"/>
    <property type="evidence" value="ECO:0007669"/>
    <property type="project" value="TreeGrafter"/>
</dbReference>
<evidence type="ECO:0000313" key="3">
    <source>
        <dbReference type="Proteomes" id="UP000229816"/>
    </source>
</evidence>
<organism evidence="2 3">
    <name type="scientific">Candidatus Shapirobacteria bacterium CG_4_9_14_0_2_um_filter_39_11</name>
    <dbReference type="NCBI Taxonomy" id="1974478"/>
    <lineage>
        <taxon>Bacteria</taxon>
        <taxon>Candidatus Shapironibacteriota</taxon>
    </lineage>
</organism>